<evidence type="ECO:0000313" key="3">
    <source>
        <dbReference type="Proteomes" id="UP000005867"/>
    </source>
</evidence>
<feature type="transmembrane region" description="Helical" evidence="1">
    <location>
        <begin position="27"/>
        <end position="46"/>
    </location>
</feature>
<keyword evidence="3" id="KW-1185">Reference proteome</keyword>
<keyword evidence="1" id="KW-0472">Membrane</keyword>
<evidence type="ECO:0000256" key="1">
    <source>
        <dbReference type="SAM" id="Phobius"/>
    </source>
</evidence>
<protein>
    <submittedName>
        <fullName evidence="2">Uncharacterized protein</fullName>
    </submittedName>
</protein>
<dbReference type="KEGG" id="pyr:P186_1507"/>
<dbReference type="Proteomes" id="UP000005867">
    <property type="component" value="Chromosome"/>
</dbReference>
<organism evidence="2 3">
    <name type="scientific">Pyrobaculum ferrireducens</name>
    <dbReference type="NCBI Taxonomy" id="1104324"/>
    <lineage>
        <taxon>Archaea</taxon>
        <taxon>Thermoproteota</taxon>
        <taxon>Thermoprotei</taxon>
        <taxon>Thermoproteales</taxon>
        <taxon>Thermoproteaceae</taxon>
        <taxon>Pyrobaculum</taxon>
    </lineage>
</organism>
<dbReference type="STRING" id="1104324.P186_1507"/>
<proteinExistence type="predicted"/>
<dbReference type="HOGENOM" id="CLU_2140301_0_0_2"/>
<feature type="transmembrane region" description="Helical" evidence="1">
    <location>
        <begin position="83"/>
        <end position="100"/>
    </location>
</feature>
<dbReference type="BioCyc" id="PSP1104324:GJSN-1478-MONOMER"/>
<gene>
    <name evidence="2" type="ORF">P186_1507</name>
</gene>
<dbReference type="RefSeq" id="WP_014288752.1">
    <property type="nucleotide sequence ID" value="NC_016645.1"/>
</dbReference>
<reference evidence="2 3" key="1">
    <citation type="journal article" date="2012" name="J. Bacteriol.">
        <title>Complete genome sequence of strain 1860, a crenarchaeon of the genus pyrobaculum able to grow with various electron acceptors.</title>
        <authorList>
            <person name="Mardanov A.V."/>
            <person name="Gumerov V.M."/>
            <person name="Slobodkina G.B."/>
            <person name="Beletsky A.V."/>
            <person name="Bonch-Osmolovskaya E.A."/>
            <person name="Ravin N.V."/>
            <person name="Skryabin K.G."/>
        </authorList>
    </citation>
    <scope>NUCLEOTIDE SEQUENCE [LARGE SCALE GENOMIC DNA]</scope>
    <source>
        <strain evidence="2 3">1860</strain>
    </source>
</reference>
<sequence length="112" mass="12415">MAYLLASVFGVAHPLYSYSGAWIYDVAMFLLMATVLALALGSVGGFKEVLVYGHKYAVIYFALLYFEAVKMSLLIPIAVLSLILIDIAFHYLIYINTLVIEKIRKGSKSARS</sequence>
<dbReference type="GeneID" id="11595765"/>
<name>G7VFC0_9CREN</name>
<keyword evidence="1" id="KW-0812">Transmembrane</keyword>
<dbReference type="AlphaFoldDB" id="G7VFC0"/>
<accession>G7VFC0</accession>
<evidence type="ECO:0000313" key="2">
    <source>
        <dbReference type="EMBL" id="AET32926.1"/>
    </source>
</evidence>
<dbReference type="EMBL" id="CP003098">
    <property type="protein sequence ID" value="AET32926.1"/>
    <property type="molecule type" value="Genomic_DNA"/>
</dbReference>
<keyword evidence="1" id="KW-1133">Transmembrane helix</keyword>